<evidence type="ECO:0000313" key="8">
    <source>
        <dbReference type="EMBL" id="WPG98737.1"/>
    </source>
</evidence>
<dbReference type="PANTHER" id="PTHR43791:SF50">
    <property type="entry name" value="TRANSPORTER, PUTATIVE (AFU_ORTHOLOGUE AFUA_2G00840)-RELATED"/>
    <property type="match status" value="1"/>
</dbReference>
<dbReference type="GO" id="GO:0022857">
    <property type="term" value="F:transmembrane transporter activity"/>
    <property type="evidence" value="ECO:0007669"/>
    <property type="project" value="InterPro"/>
</dbReference>
<comment type="subcellular location">
    <subcellularLocation>
        <location evidence="1">Membrane</location>
        <topology evidence="1">Multi-pass membrane protein</topology>
    </subcellularLocation>
</comment>
<feature type="transmembrane region" description="Helical" evidence="6">
    <location>
        <begin position="446"/>
        <end position="469"/>
    </location>
</feature>
<keyword evidence="5 6" id="KW-0472">Membrane</keyword>
<reference evidence="8 9" key="1">
    <citation type="submission" date="2023-11" db="EMBL/GenBank/DDBJ databases">
        <title>An acidophilic fungus is an integral part of prey digestion in a carnivorous sundew plant.</title>
        <authorList>
            <person name="Tsai I.J."/>
        </authorList>
    </citation>
    <scope>NUCLEOTIDE SEQUENCE [LARGE SCALE GENOMIC DNA]</scope>
    <source>
        <strain evidence="8">169a</strain>
    </source>
</reference>
<evidence type="ECO:0000256" key="4">
    <source>
        <dbReference type="ARBA" id="ARBA00022989"/>
    </source>
</evidence>
<feature type="domain" description="Major facilitator superfamily (MFS) profile" evidence="7">
    <location>
        <begin position="58"/>
        <end position="474"/>
    </location>
</feature>
<dbReference type="AlphaFoldDB" id="A0AAQ3RA55"/>
<organism evidence="8 9">
    <name type="scientific">Acrodontium crateriforme</name>
    <dbReference type="NCBI Taxonomy" id="150365"/>
    <lineage>
        <taxon>Eukaryota</taxon>
        <taxon>Fungi</taxon>
        <taxon>Dikarya</taxon>
        <taxon>Ascomycota</taxon>
        <taxon>Pezizomycotina</taxon>
        <taxon>Dothideomycetes</taxon>
        <taxon>Dothideomycetidae</taxon>
        <taxon>Mycosphaerellales</taxon>
        <taxon>Teratosphaeriaceae</taxon>
        <taxon>Acrodontium</taxon>
    </lineage>
</organism>
<evidence type="ECO:0000259" key="7">
    <source>
        <dbReference type="PROSITE" id="PS50850"/>
    </source>
</evidence>
<protein>
    <submittedName>
        <fullName evidence="8">MFS transporter</fullName>
    </submittedName>
</protein>
<dbReference type="SUPFAM" id="SSF103473">
    <property type="entry name" value="MFS general substrate transporter"/>
    <property type="match status" value="1"/>
</dbReference>
<accession>A0AAQ3RA55</accession>
<keyword evidence="9" id="KW-1185">Reference proteome</keyword>
<evidence type="ECO:0000256" key="1">
    <source>
        <dbReference type="ARBA" id="ARBA00004141"/>
    </source>
</evidence>
<proteinExistence type="predicted"/>
<dbReference type="EMBL" id="CP138581">
    <property type="protein sequence ID" value="WPG98737.1"/>
    <property type="molecule type" value="Genomic_DNA"/>
</dbReference>
<dbReference type="GO" id="GO:0016020">
    <property type="term" value="C:membrane"/>
    <property type="evidence" value="ECO:0007669"/>
    <property type="project" value="UniProtKB-SubCell"/>
</dbReference>
<feature type="transmembrane region" description="Helical" evidence="6">
    <location>
        <begin position="185"/>
        <end position="207"/>
    </location>
</feature>
<dbReference type="FunFam" id="1.20.1250.20:FF:000188">
    <property type="entry name" value="MFS general substrate transporter"/>
    <property type="match status" value="1"/>
</dbReference>
<evidence type="ECO:0000256" key="3">
    <source>
        <dbReference type="ARBA" id="ARBA00022692"/>
    </source>
</evidence>
<feature type="transmembrane region" description="Helical" evidence="6">
    <location>
        <begin position="98"/>
        <end position="118"/>
    </location>
</feature>
<dbReference type="PROSITE" id="PS50850">
    <property type="entry name" value="MFS"/>
    <property type="match status" value="1"/>
</dbReference>
<dbReference type="InterPro" id="IPR011701">
    <property type="entry name" value="MFS"/>
</dbReference>
<evidence type="ECO:0000313" key="9">
    <source>
        <dbReference type="Proteomes" id="UP001303373"/>
    </source>
</evidence>
<dbReference type="Gene3D" id="1.20.1250.20">
    <property type="entry name" value="MFS general substrate transporter like domains"/>
    <property type="match status" value="2"/>
</dbReference>
<feature type="transmembrane region" description="Helical" evidence="6">
    <location>
        <begin position="150"/>
        <end position="173"/>
    </location>
</feature>
<feature type="transmembrane region" description="Helical" evidence="6">
    <location>
        <begin position="288"/>
        <end position="312"/>
    </location>
</feature>
<keyword evidence="3 6" id="KW-0812">Transmembrane</keyword>
<evidence type="ECO:0000256" key="5">
    <source>
        <dbReference type="ARBA" id="ARBA00023136"/>
    </source>
</evidence>
<feature type="transmembrane region" description="Helical" evidence="6">
    <location>
        <begin position="324"/>
        <end position="344"/>
    </location>
</feature>
<dbReference type="InterPro" id="IPR036259">
    <property type="entry name" value="MFS_trans_sf"/>
</dbReference>
<feature type="transmembrane region" description="Helical" evidence="6">
    <location>
        <begin position="351"/>
        <end position="371"/>
    </location>
</feature>
<feature type="transmembrane region" description="Helical" evidence="6">
    <location>
        <begin position="413"/>
        <end position="434"/>
    </location>
</feature>
<dbReference type="Proteomes" id="UP001303373">
    <property type="component" value="Chromosome 2"/>
</dbReference>
<gene>
    <name evidence="8" type="ORF">R9X50_00153100</name>
</gene>
<name>A0AAQ3RA55_9PEZI</name>
<evidence type="ECO:0000256" key="2">
    <source>
        <dbReference type="ARBA" id="ARBA00022448"/>
    </source>
</evidence>
<feature type="transmembrane region" description="Helical" evidence="6">
    <location>
        <begin position="219"/>
        <end position="239"/>
    </location>
</feature>
<feature type="transmembrane region" description="Helical" evidence="6">
    <location>
        <begin position="377"/>
        <end position="401"/>
    </location>
</feature>
<sequence>MDSKAVMGANEPDNALKSTMSITSDGKGATIVTKEDGEILTIDPKAERSLVWKLDIRLLPLLALMYLFNSLDKTNLGNAKTAGLEADLGMKGTNKYNIILSVFYIPYVLGAPFIAILGKYYGPSRVLPCMMVTFGTMTLLVVTVKNFGGILVLRIILGLAESAFFPLVIYYQTMFYRRLELARRLAIFYAASNIAGAFGGLLAYGVFHIHGGALQNWRYLFLIEGSLSIIMAVIAYIFLPRSVMTASFLNEEEKKLAFYRIQVDSSAVVDEKFNLRQAAKILAHPTSWVILLIEICLGIPLQSVSLFLPQIIARLGYSTVKTNLYTVAPNVTGAMMLLILAFASDFTKWRFPFIAAGFFFSFCGFVIYSAIDVKHSLHIAYFATFMMCWGTSAPSVLLDVWYNNNIPDENRRVFLTSIGVPLANVMGIVASNIFRPQDAPQYIPALATTATFGAVGIVLTLGLGFYMIFDNRRRDRRQGVKLRPQDVPTERLRDGPNCSEFRWMY</sequence>
<evidence type="ECO:0000256" key="6">
    <source>
        <dbReference type="SAM" id="Phobius"/>
    </source>
</evidence>
<dbReference type="PANTHER" id="PTHR43791">
    <property type="entry name" value="PERMEASE-RELATED"/>
    <property type="match status" value="1"/>
</dbReference>
<dbReference type="InterPro" id="IPR020846">
    <property type="entry name" value="MFS_dom"/>
</dbReference>
<dbReference type="FunFam" id="1.20.1250.20:FF:000013">
    <property type="entry name" value="MFS general substrate transporter"/>
    <property type="match status" value="1"/>
</dbReference>
<keyword evidence="2" id="KW-0813">Transport</keyword>
<dbReference type="Pfam" id="PF07690">
    <property type="entry name" value="MFS_1"/>
    <property type="match status" value="1"/>
</dbReference>
<keyword evidence="4 6" id="KW-1133">Transmembrane helix</keyword>